<evidence type="ECO:0000313" key="2">
    <source>
        <dbReference type="Proteomes" id="UP000015354"/>
    </source>
</evidence>
<dbReference type="AlphaFoldDB" id="S9VUT0"/>
<accession>S9VUT0</accession>
<protein>
    <submittedName>
        <fullName evidence="1">Dimethylargininase</fullName>
    </submittedName>
</protein>
<dbReference type="Proteomes" id="UP000015354">
    <property type="component" value="Unassembled WGS sequence"/>
</dbReference>
<sequence length="352" mass="38900">MFIKCVGECVCAMPTIPFAAANERKGGEGLLRGAVAEERLARDIALRLGGLTEVQHDVPVHIRAALLVLLGHKGVDLRARLGARGAGDDDGQLLGRVGPLLHHELHHVAAAGLLGRRLDDVEAARSEERRVDQLGVQQHHLFREKGRRALHVKAVLCGHRDDLKIEVLQEPRHLRQRIRVGARGLPHKHVLAVPHMQHVAAIDGARLRNLEKVLERVVGRVALRVGRLLLCREALQVRQHRRDLRAPRGRAGPGRDDAVVVHHAHVLHKEAVGQVWQRGQLDELHVVRAARHEVAEDLEVGLLLRVDLLVGDGLALDAGHFELHLFDAWADLAADDGELCRHGEVGNGGRWR</sequence>
<dbReference type="EMBL" id="ATMH01003767">
    <property type="protein sequence ID" value="EPY30936.1"/>
    <property type="molecule type" value="Genomic_DNA"/>
</dbReference>
<evidence type="ECO:0000313" key="1">
    <source>
        <dbReference type="EMBL" id="EPY30936.1"/>
    </source>
</evidence>
<name>S9VUT0_9TRYP</name>
<keyword evidence="2" id="KW-1185">Reference proteome</keyword>
<reference evidence="1 2" key="1">
    <citation type="journal article" date="2013" name="PLoS ONE">
        <title>Predicting the Proteins of Angomonas deanei, Strigomonas culicis and Their Respective Endosymbionts Reveals New Aspects of the Trypanosomatidae Family.</title>
        <authorList>
            <person name="Motta M.C."/>
            <person name="Martins A.C."/>
            <person name="de Souza S.S."/>
            <person name="Catta-Preta C.M."/>
            <person name="Silva R."/>
            <person name="Klein C.C."/>
            <person name="de Almeida L.G."/>
            <person name="de Lima Cunha O."/>
            <person name="Ciapina L.P."/>
            <person name="Brocchi M."/>
            <person name="Colabardini A.C."/>
            <person name="de Araujo Lima B."/>
            <person name="Machado C.R."/>
            <person name="de Almeida Soares C.M."/>
            <person name="Probst C.M."/>
            <person name="de Menezes C.B."/>
            <person name="Thompson C.E."/>
            <person name="Bartholomeu D.C."/>
            <person name="Gradia D.F."/>
            <person name="Pavoni D.P."/>
            <person name="Grisard E.C."/>
            <person name="Fantinatti-Garboggini F."/>
            <person name="Marchini F.K."/>
            <person name="Rodrigues-Luiz G.F."/>
            <person name="Wagner G."/>
            <person name="Goldman G.H."/>
            <person name="Fietto J.L."/>
            <person name="Elias M.C."/>
            <person name="Goldman M.H."/>
            <person name="Sagot M.F."/>
            <person name="Pereira M."/>
            <person name="Stoco P.H."/>
            <person name="de Mendonca-Neto R.P."/>
            <person name="Teixeira S.M."/>
            <person name="Maciel T.E."/>
            <person name="de Oliveira Mendes T.A."/>
            <person name="Urmenyi T.P."/>
            <person name="de Souza W."/>
            <person name="Schenkman S."/>
            <person name="de Vasconcelos A.T."/>
        </authorList>
    </citation>
    <scope>NUCLEOTIDE SEQUENCE [LARGE SCALE GENOMIC DNA]</scope>
</reference>
<proteinExistence type="predicted"/>
<organism evidence="1 2">
    <name type="scientific">Strigomonas culicis</name>
    <dbReference type="NCBI Taxonomy" id="28005"/>
    <lineage>
        <taxon>Eukaryota</taxon>
        <taxon>Discoba</taxon>
        <taxon>Euglenozoa</taxon>
        <taxon>Kinetoplastea</taxon>
        <taxon>Metakinetoplastina</taxon>
        <taxon>Trypanosomatida</taxon>
        <taxon>Trypanosomatidae</taxon>
        <taxon>Strigomonadinae</taxon>
        <taxon>Strigomonas</taxon>
    </lineage>
</organism>
<gene>
    <name evidence="1" type="ORF">STCU_03767</name>
</gene>
<comment type="caution">
    <text evidence="1">The sequence shown here is derived from an EMBL/GenBank/DDBJ whole genome shotgun (WGS) entry which is preliminary data.</text>
</comment>